<keyword evidence="2" id="KW-1185">Reference proteome</keyword>
<evidence type="ECO:0000313" key="1">
    <source>
        <dbReference type="EMBL" id="TDL17550.1"/>
    </source>
</evidence>
<accession>A0A4Y7PSR5</accession>
<evidence type="ECO:0000313" key="2">
    <source>
        <dbReference type="Proteomes" id="UP000294933"/>
    </source>
</evidence>
<name>A0A4Y7PSR5_9AGAM</name>
<evidence type="ECO:0008006" key="3">
    <source>
        <dbReference type="Google" id="ProtNLM"/>
    </source>
</evidence>
<dbReference type="OrthoDB" id="2846734at2759"/>
<organism evidence="1 2">
    <name type="scientific">Rickenella mellea</name>
    <dbReference type="NCBI Taxonomy" id="50990"/>
    <lineage>
        <taxon>Eukaryota</taxon>
        <taxon>Fungi</taxon>
        <taxon>Dikarya</taxon>
        <taxon>Basidiomycota</taxon>
        <taxon>Agaricomycotina</taxon>
        <taxon>Agaricomycetes</taxon>
        <taxon>Hymenochaetales</taxon>
        <taxon>Rickenellaceae</taxon>
        <taxon>Rickenella</taxon>
    </lineage>
</organism>
<dbReference type="Proteomes" id="UP000294933">
    <property type="component" value="Unassembled WGS sequence"/>
</dbReference>
<sequence length="164" mass="18571">MPYDAVTIREADHVKGLQNAVEDDLHGLYDAILHHFFGRDRNYIIEHQKMGPGGKPEFIVIRHDTPGKRNPVLIVELKRPSKWTTAGKQEIMQELTAYIEGRLDMTEYSMIYGLAGIGVHWTACYMKKAGGPNPVIVQPWHDDITSAQGYNLMQAFANTVHNIK</sequence>
<dbReference type="EMBL" id="ML170220">
    <property type="protein sequence ID" value="TDL17550.1"/>
    <property type="molecule type" value="Genomic_DNA"/>
</dbReference>
<gene>
    <name evidence="1" type="ORF">BD410DRAFT_843580</name>
</gene>
<dbReference type="VEuPathDB" id="FungiDB:BD410DRAFT_843580"/>
<reference evidence="1 2" key="1">
    <citation type="submission" date="2018-06" db="EMBL/GenBank/DDBJ databases">
        <title>A transcriptomic atlas of mushroom development highlights an independent origin of complex multicellularity.</title>
        <authorList>
            <consortium name="DOE Joint Genome Institute"/>
            <person name="Krizsan K."/>
            <person name="Almasi E."/>
            <person name="Merenyi Z."/>
            <person name="Sahu N."/>
            <person name="Viragh M."/>
            <person name="Koszo T."/>
            <person name="Mondo S."/>
            <person name="Kiss B."/>
            <person name="Balint B."/>
            <person name="Kues U."/>
            <person name="Barry K."/>
            <person name="Hegedus J.C."/>
            <person name="Henrissat B."/>
            <person name="Johnson J."/>
            <person name="Lipzen A."/>
            <person name="Ohm R."/>
            <person name="Nagy I."/>
            <person name="Pangilinan J."/>
            <person name="Yan J."/>
            <person name="Xiong Y."/>
            <person name="Grigoriev I.V."/>
            <person name="Hibbett D.S."/>
            <person name="Nagy L.G."/>
        </authorList>
    </citation>
    <scope>NUCLEOTIDE SEQUENCE [LARGE SCALE GENOMIC DNA]</scope>
    <source>
        <strain evidence="1 2">SZMC22713</strain>
    </source>
</reference>
<dbReference type="AlphaFoldDB" id="A0A4Y7PSR5"/>
<protein>
    <recommendedName>
        <fullName evidence="3">Fungal-type protein kinase domain-containing protein</fullName>
    </recommendedName>
</protein>
<proteinExistence type="predicted"/>